<comment type="caution">
    <text evidence="1">The sequence shown here is derived from an EMBL/GenBank/DDBJ whole genome shotgun (WGS) entry which is preliminary data.</text>
</comment>
<accession>A0AAD9YZL5</accession>
<proteinExistence type="predicted"/>
<gene>
    <name evidence="1" type="ORF">OEA41_004677</name>
</gene>
<sequence>MPTPAVDEQAIPSWLSSFDLSASQNFVLSRWEPRTGTWLLESPESLIGRVPKEGFYGFTALRWANNKTAGSRPNRRSLAVALESILIDLEEWTKNVSIVLDALDECPTLSDQIETDPTKQKVISERGDMLDWITGPREKHLNAHILATSRNEVGTRSFFHDALAVNLEDSLTGDVETFITSNIEKMVRRDPWKENCRTKALTRIVTTDESRGKIDAQTWKLKLTCDRRFRWAYLQMRELSDCVDVAQLEAALASVPETLEKAYEKALSRIPKRHMEQVRIVLTLLGHFLRRLTPEEVAAAVMLPEPRDVLRICPSSMVTTVQFDGYNPDGSGRKDFVCVSRWLETNDDEMTKGKLLDIPLIRYSTLWYRHVQAADQFAARSATCSPEKRQTDDKSLTQIESLRLALRSATAAAARKQTSATVDLLLQHRGDAAPIEALSEAAQNDIDGARVMNLLLSRRDEERPVISLVVEMAATNNNYALGILEAILQHDGDIAVNDWVMLAAATNSLQGVLMKFLVTLKGPHLPITETIVEVIQESCWTSQSL</sequence>
<dbReference type="EMBL" id="JASNWA010000010">
    <property type="protein sequence ID" value="KAK3168231.1"/>
    <property type="molecule type" value="Genomic_DNA"/>
</dbReference>
<protein>
    <submittedName>
        <fullName evidence="1">Uncharacterized protein</fullName>
    </submittedName>
</protein>
<dbReference type="Proteomes" id="UP001276659">
    <property type="component" value="Unassembled WGS sequence"/>
</dbReference>
<dbReference type="AlphaFoldDB" id="A0AAD9YZL5"/>
<reference evidence="1" key="1">
    <citation type="submission" date="2022-11" db="EMBL/GenBank/DDBJ databases">
        <title>Chromosomal genome sequence assembly and mating type (MAT) locus characterization of the leprose asexual lichenized fungus Lepraria neglecta (Nyl.) Erichsen.</title>
        <authorList>
            <person name="Allen J.L."/>
            <person name="Pfeffer B."/>
        </authorList>
    </citation>
    <scope>NUCLEOTIDE SEQUENCE</scope>
    <source>
        <strain evidence="1">Allen 5258</strain>
    </source>
</reference>
<name>A0AAD9YZL5_9LECA</name>
<dbReference type="PANTHER" id="PTHR10039">
    <property type="entry name" value="AMELOGENIN"/>
    <property type="match status" value="1"/>
</dbReference>
<dbReference type="PANTHER" id="PTHR10039:SF16">
    <property type="entry name" value="GPI INOSITOL-DEACYLASE"/>
    <property type="match status" value="1"/>
</dbReference>
<evidence type="ECO:0000313" key="2">
    <source>
        <dbReference type="Proteomes" id="UP001276659"/>
    </source>
</evidence>
<evidence type="ECO:0000313" key="1">
    <source>
        <dbReference type="EMBL" id="KAK3168231.1"/>
    </source>
</evidence>
<organism evidence="1 2">
    <name type="scientific">Lepraria neglecta</name>
    <dbReference type="NCBI Taxonomy" id="209136"/>
    <lineage>
        <taxon>Eukaryota</taxon>
        <taxon>Fungi</taxon>
        <taxon>Dikarya</taxon>
        <taxon>Ascomycota</taxon>
        <taxon>Pezizomycotina</taxon>
        <taxon>Lecanoromycetes</taxon>
        <taxon>OSLEUM clade</taxon>
        <taxon>Lecanoromycetidae</taxon>
        <taxon>Lecanorales</taxon>
        <taxon>Lecanorineae</taxon>
        <taxon>Stereocaulaceae</taxon>
        <taxon>Lepraria</taxon>
    </lineage>
</organism>
<keyword evidence="2" id="KW-1185">Reference proteome</keyword>